<organism evidence="2">
    <name type="scientific">Chaetoceros debilis</name>
    <dbReference type="NCBI Taxonomy" id="122233"/>
    <lineage>
        <taxon>Eukaryota</taxon>
        <taxon>Sar</taxon>
        <taxon>Stramenopiles</taxon>
        <taxon>Ochrophyta</taxon>
        <taxon>Bacillariophyta</taxon>
        <taxon>Coscinodiscophyceae</taxon>
        <taxon>Chaetocerotophycidae</taxon>
        <taxon>Chaetocerotales</taxon>
        <taxon>Chaetocerotaceae</taxon>
        <taxon>Chaetoceros</taxon>
    </lineage>
</organism>
<reference evidence="2" key="1">
    <citation type="submission" date="2021-01" db="EMBL/GenBank/DDBJ databases">
        <authorList>
            <person name="Corre E."/>
            <person name="Pelletier E."/>
            <person name="Niang G."/>
            <person name="Scheremetjew M."/>
            <person name="Finn R."/>
            <person name="Kale V."/>
            <person name="Holt S."/>
            <person name="Cochrane G."/>
            <person name="Meng A."/>
            <person name="Brown T."/>
            <person name="Cohen L."/>
        </authorList>
    </citation>
    <scope>NUCLEOTIDE SEQUENCE</scope>
    <source>
        <strain evidence="2">MM31A-1</strain>
    </source>
</reference>
<proteinExistence type="predicted"/>
<evidence type="ECO:0000256" key="1">
    <source>
        <dbReference type="SAM" id="MobiDB-lite"/>
    </source>
</evidence>
<evidence type="ECO:0000313" key="2">
    <source>
        <dbReference type="EMBL" id="CAE0475575.1"/>
    </source>
</evidence>
<dbReference type="AlphaFoldDB" id="A0A6S8YFX9"/>
<sequence>MSGSESNYSDDSDYADSGGCSAKASKKRKSIATRQKNDLKKKKIDVIILSSSDEDDNSEDVCLEDDYDDRDLLTRIRGRRKGGLKTTGLNEEIEPDDEPNNVQTISRTSSSTSSANSTASKTNEFTLDSFVPASCPRKLLPMEKLLPTKEDCNSYIQNLEKNAQKRKYSLSKLSSREVIATGRTIKSLKAWKGHWPPLREFLQNTVDHLSLMDEKTGRRRACLDMEVAKEGKNRGEISFTCQDTPICKFEVPNADEVIIEQNYTFPISSRAVDTGVDDTSKSSNSAQAGGFGDGFKTVATTLMANSKKGDFDSLKWDFYAIPEKTKLTWSFEPLEKEKVATFAKCQVLQVVIDKCKMNNDEVESFRKGVNSGYIMRQKIKVKNIGKFFLEQAVTKFMVFWDLDDRTLISTLSRRGGRGTSGDCIGPISEQPKLFNGTLGNLQPKSGIYVSGIFVRNAKITGTIMCFFGDRLEVNGRDRNDVNDEELVNAVSHVLTRCNNMEYLRSLLLPLLENKKDEKQKSWLLQPSTLFNRLIETQKEFILHDVLLVPRNAVFISDKTFSSEVPFFSWALHFLRKRGQPLICIKEGANKFLFEECNEYKLTEKCVNILKTTEKRRRKGGNNNQTGIRKCLAFLGLSSVKAMLFKDLEVPFIHKQDIYIPEAKLSRDMIIMVVNVCNSKFEGITENYSSLIQSIVEILPARKGYECNLEDVLKVVTRASQIKKDASNFLHCKISDDDDDDDDRIAQVKSVPKSTQVKTVPTSAQVAKTVPTSYADLVGKMETISDQARKRGSKLVGGMGFEAGNAGNDEHIRPSSKLVKFHVDQSYGGGSILCDQTTVDDIRNHSLSSTKRSKIRIIRNAMDEACNIIRRSIPSSTELLKVVFAGYDGNNDEYEAFCDGSQIVVNLFAYLPKVDENEPVSHTLVMDLVTTITHEVAHLLEPNAGHGPIWRDAHMKLIIQVMQNLK</sequence>
<feature type="region of interest" description="Disordered" evidence="1">
    <location>
        <begin position="86"/>
        <end position="121"/>
    </location>
</feature>
<dbReference type="EMBL" id="HBIO01026606">
    <property type="protein sequence ID" value="CAE0475576.1"/>
    <property type="molecule type" value="Transcribed_RNA"/>
</dbReference>
<feature type="compositionally biased region" description="Low complexity" evidence="1">
    <location>
        <begin position="100"/>
        <end position="121"/>
    </location>
</feature>
<feature type="region of interest" description="Disordered" evidence="1">
    <location>
        <begin position="1"/>
        <end position="35"/>
    </location>
</feature>
<evidence type="ECO:0000313" key="3">
    <source>
        <dbReference type="EMBL" id="CAE0475576.1"/>
    </source>
</evidence>
<protein>
    <submittedName>
        <fullName evidence="2">Uncharacterized protein</fullName>
    </submittedName>
</protein>
<gene>
    <name evidence="2" type="ORF">CDEB00056_LOCUS20428</name>
    <name evidence="3" type="ORF">CDEB00056_LOCUS20429</name>
</gene>
<dbReference type="EMBL" id="HBIO01026605">
    <property type="protein sequence ID" value="CAE0475575.1"/>
    <property type="molecule type" value="Transcribed_RNA"/>
</dbReference>
<name>A0A6S8YFX9_9STRA</name>
<accession>A0A6S8YFX9</accession>